<reference evidence="2 3" key="1">
    <citation type="journal article" date="2013" name="Genome Announc.">
        <title>Draft Genome Sequence of a Benzothiophene-Desulfurizing Bacterium, Gordona terrae Strain C-6.</title>
        <authorList>
            <person name="Wang W."/>
            <person name="Ma T."/>
            <person name="Ren Y."/>
            <person name="Li G."/>
        </authorList>
    </citation>
    <scope>NUCLEOTIDE SEQUENCE [LARGE SCALE GENOMIC DNA]</scope>
    <source>
        <strain evidence="2 3">C-6</strain>
    </source>
</reference>
<dbReference type="PATRIC" id="fig|1316928.3.peg.884"/>
<evidence type="ECO:0000313" key="2">
    <source>
        <dbReference type="EMBL" id="EON34185.1"/>
    </source>
</evidence>
<feature type="domain" description="Cobalamin-independent methionine synthase MetE C-terminal/archaeal" evidence="1">
    <location>
        <begin position="30"/>
        <end position="345"/>
    </location>
</feature>
<dbReference type="AlphaFoldDB" id="R7YDT0"/>
<dbReference type="GO" id="GO:0008270">
    <property type="term" value="F:zinc ion binding"/>
    <property type="evidence" value="ECO:0007669"/>
    <property type="project" value="InterPro"/>
</dbReference>
<dbReference type="InterPro" id="IPR002629">
    <property type="entry name" value="Met_Synth_C/arc"/>
</dbReference>
<dbReference type="InterPro" id="IPR038071">
    <property type="entry name" value="UROD/MetE-like_sf"/>
</dbReference>
<proteinExistence type="predicted"/>
<dbReference type="OrthoDB" id="5242426at2"/>
<protein>
    <submittedName>
        <fullName evidence="2">Methionine synthase, B12 independent</fullName>
    </submittedName>
</protein>
<dbReference type="Pfam" id="PF01717">
    <property type="entry name" value="Meth_synt_2"/>
    <property type="match status" value="1"/>
</dbReference>
<comment type="caution">
    <text evidence="2">The sequence shown here is derived from an EMBL/GenBank/DDBJ whole genome shotgun (WGS) entry which is preliminary data.</text>
</comment>
<name>R7YDT0_9ACTN</name>
<dbReference type="GO" id="GO:0009086">
    <property type="term" value="P:methionine biosynthetic process"/>
    <property type="evidence" value="ECO:0007669"/>
    <property type="project" value="InterPro"/>
</dbReference>
<dbReference type="EMBL" id="AQPW01000003">
    <property type="protein sequence ID" value="EON34185.1"/>
    <property type="molecule type" value="Genomic_DNA"/>
</dbReference>
<accession>R7YDT0</accession>
<organism evidence="2 3">
    <name type="scientific">Gordonia terrae C-6</name>
    <dbReference type="NCBI Taxonomy" id="1316928"/>
    <lineage>
        <taxon>Bacteria</taxon>
        <taxon>Bacillati</taxon>
        <taxon>Actinomycetota</taxon>
        <taxon>Actinomycetes</taxon>
        <taxon>Mycobacteriales</taxon>
        <taxon>Gordoniaceae</taxon>
        <taxon>Gordonia</taxon>
    </lineage>
</organism>
<dbReference type="Gene3D" id="3.20.20.210">
    <property type="match status" value="1"/>
</dbReference>
<dbReference type="GO" id="GO:0003871">
    <property type="term" value="F:5-methyltetrahydropteroyltriglutamate-homocysteine S-methyltransferase activity"/>
    <property type="evidence" value="ECO:0007669"/>
    <property type="project" value="InterPro"/>
</dbReference>
<evidence type="ECO:0000259" key="1">
    <source>
        <dbReference type="Pfam" id="PF01717"/>
    </source>
</evidence>
<evidence type="ECO:0000313" key="3">
    <source>
        <dbReference type="Proteomes" id="UP000013569"/>
    </source>
</evidence>
<sequence>MRADRHHLVAADCRADSVTGSSALPTGVGTGVGSMPGTDARAAAEVVNGELDLTHLVELPGRGIGSDLIGRMAAILVDLPMDTATWGYRLAQRHSRLARRASDLLAEDLDVVEELWETAGFVGTGRPFKVQVAGPFTTSASVELANGQRVLKDHGAVRDIVESTAEGVRAHVAEVQRRLGARVVVQLDEPMIGQVIDGTVKPLTRFDPIRAIPVVEVARALTELIDHVGAPVILHDCGRPRWELIEHLPGVGYSIDLTKPSPADLDGIGMLVDRGGVLLAGRVPSTAPDRPLAAEHVATELAALTDRIGLSRKVLSDNVIVTPTCGLAGASTSWAKTALAVTAKAGQLLGSDPSAL</sequence>
<gene>
    <name evidence="2" type="ORF">GTC6_04375</name>
</gene>
<dbReference type="Proteomes" id="UP000013569">
    <property type="component" value="Unassembled WGS sequence"/>
</dbReference>
<dbReference type="SUPFAM" id="SSF51726">
    <property type="entry name" value="UROD/MetE-like"/>
    <property type="match status" value="1"/>
</dbReference>